<proteinExistence type="predicted"/>
<dbReference type="EMBL" id="JAAATY010000041">
    <property type="protein sequence ID" value="NRN70565.1"/>
    <property type="molecule type" value="Genomic_DNA"/>
</dbReference>
<comment type="caution">
    <text evidence="1">The sequence shown here is derived from an EMBL/GenBank/DDBJ whole genome shotgun (WGS) entry which is preliminary data.</text>
</comment>
<keyword evidence="2" id="KW-1185">Reference proteome</keyword>
<reference evidence="1 2" key="1">
    <citation type="submission" date="2020-01" db="EMBL/GenBank/DDBJ databases">
        <title>Kibdelosporangium persica a novel Actinomycetes from a hot desert in Iran.</title>
        <authorList>
            <person name="Safaei N."/>
            <person name="Zaburannyi N."/>
            <person name="Mueller R."/>
            <person name="Wink J."/>
        </authorList>
    </citation>
    <scope>NUCLEOTIDE SEQUENCE [LARGE SCALE GENOMIC DNA]</scope>
    <source>
        <strain evidence="1 2">4NS15</strain>
    </source>
</reference>
<dbReference type="Proteomes" id="UP000763557">
    <property type="component" value="Unassembled WGS sequence"/>
</dbReference>
<name>A0ABX2FI92_9PSEU</name>
<evidence type="ECO:0000313" key="1">
    <source>
        <dbReference type="EMBL" id="NRN70565.1"/>
    </source>
</evidence>
<gene>
    <name evidence="1" type="ORF">GC106_78360</name>
</gene>
<sequence>MGLWRLGPRRKARAAEPAGDLAGRLAALIDLVDQGIRAQPNAEETIAECCRPGTPPADVARRGGRIVSEYARLHRDATDLGCAPGSLQERVAELLLYHATTVEDCIRLAFSKFWSPHAPRHGHSHSGLGEPARTLRESRVALQMWLDEVRAG</sequence>
<protein>
    <submittedName>
        <fullName evidence="1">Uncharacterized protein</fullName>
    </submittedName>
</protein>
<dbReference type="RefSeq" id="WP_173141698.1">
    <property type="nucleotide sequence ID" value="NZ_CBCSGW010000030.1"/>
</dbReference>
<accession>A0ABX2FI92</accession>
<evidence type="ECO:0000313" key="2">
    <source>
        <dbReference type="Proteomes" id="UP000763557"/>
    </source>
</evidence>
<organism evidence="1 2">
    <name type="scientific">Kibdelosporangium persicum</name>
    <dbReference type="NCBI Taxonomy" id="2698649"/>
    <lineage>
        <taxon>Bacteria</taxon>
        <taxon>Bacillati</taxon>
        <taxon>Actinomycetota</taxon>
        <taxon>Actinomycetes</taxon>
        <taxon>Pseudonocardiales</taxon>
        <taxon>Pseudonocardiaceae</taxon>
        <taxon>Kibdelosporangium</taxon>
    </lineage>
</organism>